<dbReference type="EMBL" id="AP024601">
    <property type="protein sequence ID" value="BCU81434.1"/>
    <property type="molecule type" value="Genomic_DNA"/>
</dbReference>
<keyword evidence="4 8" id="KW-0812">Transmembrane</keyword>
<evidence type="ECO:0000256" key="3">
    <source>
        <dbReference type="ARBA" id="ARBA00022448"/>
    </source>
</evidence>
<feature type="transmembrane region" description="Helical" evidence="8">
    <location>
        <begin position="417"/>
        <end position="436"/>
    </location>
</feature>
<dbReference type="KEGG" id="pabs:JIR001_12170"/>
<dbReference type="InterPro" id="IPR001248">
    <property type="entry name" value="Pur-cyt_permease"/>
</dbReference>
<protein>
    <submittedName>
        <fullName evidence="9">Cytosine permease</fullName>
    </submittedName>
</protein>
<feature type="transmembrane region" description="Helical" evidence="8">
    <location>
        <begin position="347"/>
        <end position="368"/>
    </location>
</feature>
<reference evidence="9" key="2">
    <citation type="journal article" date="2021" name="Microbiol. Resour. Announc.">
        <title>Complete Genome Sequence of Polycladomyces abyssicola JIR-001T, Isolated from Hemipelagic Sediment in Deep Seawater.</title>
        <authorList>
            <person name="Tsubouchi T."/>
            <person name="Kaneko Y."/>
        </authorList>
    </citation>
    <scope>NUCLEOTIDE SEQUENCE</scope>
    <source>
        <strain evidence="9">JIR-001</strain>
    </source>
</reference>
<feature type="transmembrane region" description="Helical" evidence="8">
    <location>
        <begin position="167"/>
        <end position="189"/>
    </location>
</feature>
<feature type="transmembrane region" description="Helical" evidence="8">
    <location>
        <begin position="388"/>
        <end position="411"/>
    </location>
</feature>
<keyword evidence="6 7" id="KW-0472">Membrane</keyword>
<feature type="transmembrane region" description="Helical" evidence="8">
    <location>
        <begin position="138"/>
        <end position="155"/>
    </location>
</feature>
<evidence type="ECO:0000256" key="7">
    <source>
        <dbReference type="PIRNR" id="PIRNR002744"/>
    </source>
</evidence>
<evidence type="ECO:0000256" key="2">
    <source>
        <dbReference type="ARBA" id="ARBA00008974"/>
    </source>
</evidence>
<proteinExistence type="inferred from homology"/>
<evidence type="ECO:0000313" key="9">
    <source>
        <dbReference type="EMBL" id="BCU81434.1"/>
    </source>
</evidence>
<dbReference type="GO" id="GO:0005886">
    <property type="term" value="C:plasma membrane"/>
    <property type="evidence" value="ECO:0007669"/>
    <property type="project" value="TreeGrafter"/>
</dbReference>
<feature type="transmembrane region" description="Helical" evidence="8">
    <location>
        <begin position="99"/>
        <end position="118"/>
    </location>
</feature>
<dbReference type="InterPro" id="IPR026030">
    <property type="entry name" value="Pur-cyt_permease_Fcy2/21/22"/>
</dbReference>
<reference evidence="9" key="1">
    <citation type="journal article" date="2013" name="Int. J. Syst. Evol. Microbiol.">
        <title>Polycladomyces abyssicola gen. nov., sp. nov., a thermophilic filamentous bacterium isolated from hemipelagic sediment.</title>
        <authorList>
            <person name="Tsubouchi T."/>
            <person name="Shimane Y."/>
            <person name="Mori K."/>
            <person name="Usui K."/>
            <person name="Hiraki T."/>
            <person name="Tame A."/>
            <person name="Uematsu K."/>
            <person name="Maruyama T."/>
            <person name="Hatada Y."/>
        </authorList>
    </citation>
    <scope>NUCLEOTIDE SEQUENCE</scope>
    <source>
        <strain evidence="9">JIR-001</strain>
    </source>
</reference>
<feature type="transmembrane region" description="Helical" evidence="8">
    <location>
        <begin position="319"/>
        <end position="341"/>
    </location>
</feature>
<evidence type="ECO:0000256" key="6">
    <source>
        <dbReference type="ARBA" id="ARBA00023136"/>
    </source>
</evidence>
<feature type="transmembrane region" description="Helical" evidence="8">
    <location>
        <begin position="54"/>
        <end position="78"/>
    </location>
</feature>
<dbReference type="PANTHER" id="PTHR30569">
    <property type="entry name" value="CYTOSINE TRANSPORTER CODB"/>
    <property type="match status" value="1"/>
</dbReference>
<name>A0A8D5ZKF1_9BACL</name>
<dbReference type="PANTHER" id="PTHR30569:SF0">
    <property type="entry name" value="CYTOSINE PERMEASE"/>
    <property type="match status" value="1"/>
</dbReference>
<evidence type="ECO:0000313" key="10">
    <source>
        <dbReference type="Proteomes" id="UP000677436"/>
    </source>
</evidence>
<keyword evidence="5 8" id="KW-1133">Transmembrane helix</keyword>
<dbReference type="CDD" id="cd11484">
    <property type="entry name" value="SLC-NCS1sbd_CobB-like"/>
    <property type="match status" value="1"/>
</dbReference>
<keyword evidence="3 7" id="KW-0813">Transport</keyword>
<evidence type="ECO:0000256" key="8">
    <source>
        <dbReference type="SAM" id="Phobius"/>
    </source>
</evidence>
<dbReference type="Gene3D" id="1.10.4160.10">
    <property type="entry name" value="Hydantoin permease"/>
    <property type="match status" value="1"/>
</dbReference>
<dbReference type="AlphaFoldDB" id="A0A8D5ZKF1"/>
<feature type="transmembrane region" description="Helical" evidence="8">
    <location>
        <begin position="282"/>
        <end position="307"/>
    </location>
</feature>
<evidence type="ECO:0000256" key="5">
    <source>
        <dbReference type="ARBA" id="ARBA00022989"/>
    </source>
</evidence>
<dbReference type="PIRSF" id="PIRSF002744">
    <property type="entry name" value="Pur-cyt_permease"/>
    <property type="match status" value="1"/>
</dbReference>
<accession>A0A8D5ZKF1</accession>
<dbReference type="InterPro" id="IPR030191">
    <property type="entry name" value="CodB"/>
</dbReference>
<dbReference type="Proteomes" id="UP000677436">
    <property type="component" value="Chromosome"/>
</dbReference>
<organism evidence="9 10">
    <name type="scientific">Polycladomyces abyssicola</name>
    <dbReference type="NCBI Taxonomy" id="1125966"/>
    <lineage>
        <taxon>Bacteria</taxon>
        <taxon>Bacillati</taxon>
        <taxon>Bacillota</taxon>
        <taxon>Bacilli</taxon>
        <taxon>Bacillales</taxon>
        <taxon>Thermoactinomycetaceae</taxon>
        <taxon>Polycladomyces</taxon>
    </lineage>
</organism>
<gene>
    <name evidence="9" type="ORF">JIR001_12170</name>
</gene>
<feature type="transmembrane region" description="Helical" evidence="8">
    <location>
        <begin position="201"/>
        <end position="219"/>
    </location>
</feature>
<evidence type="ECO:0000256" key="4">
    <source>
        <dbReference type="ARBA" id="ARBA00022692"/>
    </source>
</evidence>
<evidence type="ECO:0000256" key="1">
    <source>
        <dbReference type="ARBA" id="ARBA00004141"/>
    </source>
</evidence>
<sequence>MSDITKGFGHDSVRPVPMNQRSMGLFSTFSLWVGANVVVTTVFTGMFFVPDLKYLTAIAVILFGSLVGAVPLILMGNIGTRTGLPTMVLTKGAFGERGAVLPSAVNTIILIGWTWIQAYMAGLSLDHAVTYLTGYSNINLFTILTEMAVVAITIYGHRGIEATENIVATLMIVLSVIVFGYMFVTYDIGNLIHMEAKKNPAITVMVAFDIVVATAFSWMPTVCDFNRNCISEKTGMIGTYLGYNLASLIAMGLGATVSGFSIMGNMKQTYDPVDLIGQNNPILGLVAAIVIFLSVLSTNVMALYSATMSYLSIFSRHRFWVPTLVMGIISIVGALLKNWLLEHFQSFLLMIGTLFIPVIAVVLVDYYILKHKHYDVNEIITGQNKTYWYWKGVNLRAYLAYVIGAVFAYYFSYIQTLPTGATILTFLLTSFIYWALMKLGKSTSLSYDYESRAV</sequence>
<comment type="subcellular location">
    <subcellularLocation>
        <location evidence="1">Membrane</location>
        <topology evidence="1">Multi-pass membrane protein</topology>
    </subcellularLocation>
</comment>
<feature type="transmembrane region" description="Helical" evidence="8">
    <location>
        <begin position="240"/>
        <end position="262"/>
    </location>
</feature>
<dbReference type="RefSeq" id="WP_212774665.1">
    <property type="nucleotide sequence ID" value="NZ_AP024601.1"/>
</dbReference>
<dbReference type="Pfam" id="PF02133">
    <property type="entry name" value="Transp_cyt_pur"/>
    <property type="match status" value="1"/>
</dbReference>
<dbReference type="GO" id="GO:0015209">
    <property type="term" value="F:cytosine transmembrane transporter activity"/>
    <property type="evidence" value="ECO:0007669"/>
    <property type="project" value="InterPro"/>
</dbReference>
<feature type="transmembrane region" description="Helical" evidence="8">
    <location>
        <begin position="24"/>
        <end position="48"/>
    </location>
</feature>
<comment type="similarity">
    <text evidence="2 7">Belongs to the purine-cytosine permease (2.A.39) family.</text>
</comment>
<keyword evidence="10" id="KW-1185">Reference proteome</keyword>